<protein>
    <submittedName>
        <fullName evidence="7">Signal peptide peptidase A. Serine peptidase. MEROPS family S49</fullName>
    </submittedName>
</protein>
<evidence type="ECO:0000256" key="3">
    <source>
        <dbReference type="ARBA" id="ARBA00022801"/>
    </source>
</evidence>
<dbReference type="OrthoDB" id="9764363at2"/>
<keyword evidence="5" id="KW-0472">Membrane</keyword>
<dbReference type="Gene3D" id="6.20.330.10">
    <property type="match status" value="1"/>
</dbReference>
<evidence type="ECO:0000256" key="5">
    <source>
        <dbReference type="SAM" id="Phobius"/>
    </source>
</evidence>
<evidence type="ECO:0000256" key="4">
    <source>
        <dbReference type="ARBA" id="ARBA00022825"/>
    </source>
</evidence>
<keyword evidence="2" id="KW-0645">Protease</keyword>
<evidence type="ECO:0000313" key="8">
    <source>
        <dbReference type="Proteomes" id="UP000199423"/>
    </source>
</evidence>
<organism evidence="7 8">
    <name type="scientific">Hyphomicrobium facile</name>
    <dbReference type="NCBI Taxonomy" id="51670"/>
    <lineage>
        <taxon>Bacteria</taxon>
        <taxon>Pseudomonadati</taxon>
        <taxon>Pseudomonadota</taxon>
        <taxon>Alphaproteobacteria</taxon>
        <taxon>Hyphomicrobiales</taxon>
        <taxon>Hyphomicrobiaceae</taxon>
        <taxon>Hyphomicrobium</taxon>
    </lineage>
</organism>
<feature type="transmembrane region" description="Helical" evidence="5">
    <location>
        <begin position="19"/>
        <end position="39"/>
    </location>
</feature>
<dbReference type="InterPro" id="IPR004635">
    <property type="entry name" value="Pept_S49_SppA"/>
</dbReference>
<dbReference type="InterPro" id="IPR047272">
    <property type="entry name" value="S49_SppA_C"/>
</dbReference>
<evidence type="ECO:0000256" key="1">
    <source>
        <dbReference type="ARBA" id="ARBA00008683"/>
    </source>
</evidence>
<dbReference type="PANTHER" id="PTHR42987:SF6">
    <property type="entry name" value="PROTEINASE IV"/>
    <property type="match status" value="1"/>
</dbReference>
<dbReference type="Pfam" id="PF01343">
    <property type="entry name" value="Peptidase_S49"/>
    <property type="match status" value="1"/>
</dbReference>
<keyword evidence="5" id="KW-1133">Transmembrane helix</keyword>
<evidence type="ECO:0000256" key="2">
    <source>
        <dbReference type="ARBA" id="ARBA00022670"/>
    </source>
</evidence>
<comment type="similarity">
    <text evidence="1">Belongs to the peptidase S49 family.</text>
</comment>
<keyword evidence="3" id="KW-0378">Hydrolase</keyword>
<evidence type="ECO:0000313" key="7">
    <source>
        <dbReference type="EMBL" id="SFV26232.1"/>
    </source>
</evidence>
<dbReference type="SUPFAM" id="SSF52096">
    <property type="entry name" value="ClpP/crotonase"/>
    <property type="match status" value="1"/>
</dbReference>
<gene>
    <name evidence="7" type="ORF">SAMN04488557_0385</name>
</gene>
<dbReference type="PANTHER" id="PTHR42987">
    <property type="entry name" value="PEPTIDASE S49"/>
    <property type="match status" value="1"/>
</dbReference>
<dbReference type="Gene3D" id="3.90.226.10">
    <property type="entry name" value="2-enoyl-CoA Hydratase, Chain A, domain 1"/>
    <property type="match status" value="1"/>
</dbReference>
<proteinExistence type="inferred from homology"/>
<keyword evidence="4" id="KW-0720">Serine protease</keyword>
<dbReference type="InterPro" id="IPR002142">
    <property type="entry name" value="Peptidase_S49"/>
</dbReference>
<accession>A0A1I7MUZ2</accession>
<reference evidence="8" key="1">
    <citation type="submission" date="2016-10" db="EMBL/GenBank/DDBJ databases">
        <authorList>
            <person name="Varghese N."/>
            <person name="Submissions S."/>
        </authorList>
    </citation>
    <scope>NUCLEOTIDE SEQUENCE [LARGE SCALE GENOMIC DNA]</scope>
    <source>
        <strain evidence="8">DSM 1565</strain>
    </source>
</reference>
<dbReference type="Proteomes" id="UP000199423">
    <property type="component" value="Unassembled WGS sequence"/>
</dbReference>
<dbReference type="NCBIfam" id="TIGR00706">
    <property type="entry name" value="SppA_dom"/>
    <property type="match status" value="1"/>
</dbReference>
<dbReference type="STRING" id="51670.SAMN04488557_0385"/>
<sequence length="321" mass="33934">MLETETVLDRRRLRRSVSIWRAAGLAGLLIAIGVLAFGGDKLASLTGEKQIARVTIEGTITEDRDQLKMLKDIADDNSVSGVLLFINSPGGTTTGGEALFEGIRTLAKKKPVVAQFGTVAASAAYIAGLASDHIVARGNTITGSVGVIVQWPEVVQLLDKIGVKMNEVKSGPLKASPSPFEPLDDASKKVAEGMVADGFKWFIGLVETRRGVKAADIPGLLEGRIYSGREALDAKLIDQLGGEDEAVKWLKDVKSVPQTAKVTDWKPGNSGGYGFAGMSAGIAGWLLGPAAGDAVNFLLRDRMISTLGLDGLLSVWHPSEK</sequence>
<dbReference type="RefSeq" id="WP_092863427.1">
    <property type="nucleotide sequence ID" value="NZ_FPCH01000001.1"/>
</dbReference>
<keyword evidence="5" id="KW-0812">Transmembrane</keyword>
<dbReference type="GO" id="GO:0006508">
    <property type="term" value="P:proteolysis"/>
    <property type="evidence" value="ECO:0007669"/>
    <property type="project" value="UniProtKB-KW"/>
</dbReference>
<keyword evidence="8" id="KW-1185">Reference proteome</keyword>
<name>A0A1I7MUZ2_9HYPH</name>
<evidence type="ECO:0000259" key="6">
    <source>
        <dbReference type="Pfam" id="PF01343"/>
    </source>
</evidence>
<dbReference type="GO" id="GO:0008236">
    <property type="term" value="F:serine-type peptidase activity"/>
    <property type="evidence" value="ECO:0007669"/>
    <property type="project" value="UniProtKB-KW"/>
</dbReference>
<dbReference type="CDD" id="cd07023">
    <property type="entry name" value="S49_Sppa_N_C"/>
    <property type="match status" value="1"/>
</dbReference>
<dbReference type="EMBL" id="FPCH01000001">
    <property type="protein sequence ID" value="SFV26232.1"/>
    <property type="molecule type" value="Genomic_DNA"/>
</dbReference>
<dbReference type="InterPro" id="IPR029045">
    <property type="entry name" value="ClpP/crotonase-like_dom_sf"/>
</dbReference>
<dbReference type="AlphaFoldDB" id="A0A1I7MUZ2"/>
<feature type="domain" description="Peptidase S49" evidence="6">
    <location>
        <begin position="106"/>
        <end position="255"/>
    </location>
</feature>